<dbReference type="PROSITE" id="PS00263">
    <property type="entry name" value="NATRIURETIC_PEPTIDE"/>
    <property type="match status" value="1"/>
</dbReference>
<evidence type="ECO:0008006" key="15">
    <source>
        <dbReference type="Google" id="ProtNLM"/>
    </source>
</evidence>
<dbReference type="GO" id="GO:0097746">
    <property type="term" value="P:blood vessel diameter maintenance"/>
    <property type="evidence" value="ECO:0007669"/>
    <property type="project" value="UniProtKB-KW"/>
</dbReference>
<evidence type="ECO:0000256" key="4">
    <source>
        <dbReference type="ARBA" id="ARBA00022525"/>
    </source>
</evidence>
<dbReference type="GO" id="GO:0006182">
    <property type="term" value="P:cGMP biosynthetic process"/>
    <property type="evidence" value="ECO:0007669"/>
    <property type="project" value="TreeGrafter"/>
</dbReference>
<name>A0A437CJD4_ORYJA</name>
<dbReference type="PRINTS" id="PR00710">
    <property type="entry name" value="NATPEPTIDES"/>
</dbReference>
<keyword evidence="9" id="KW-1015">Disulfide bond</keyword>
<keyword evidence="12" id="KW-1133">Transmembrane helix</keyword>
<keyword evidence="4" id="KW-0964">Secreted</keyword>
<evidence type="ECO:0000256" key="1">
    <source>
        <dbReference type="ARBA" id="ARBA00002179"/>
    </source>
</evidence>
<dbReference type="EMBL" id="CM012452">
    <property type="protein sequence ID" value="RVE62741.1"/>
    <property type="molecule type" value="Genomic_DNA"/>
</dbReference>
<evidence type="ECO:0000256" key="5">
    <source>
        <dbReference type="ARBA" id="ARBA00022685"/>
    </source>
</evidence>
<dbReference type="Proteomes" id="UP000283210">
    <property type="component" value="Chromosome 16"/>
</dbReference>
<organism evidence="13 14">
    <name type="scientific">Oryzias javanicus</name>
    <name type="common">Javanese ricefish</name>
    <name type="synonym">Aplocheilus javanicus</name>
    <dbReference type="NCBI Taxonomy" id="123683"/>
    <lineage>
        <taxon>Eukaryota</taxon>
        <taxon>Metazoa</taxon>
        <taxon>Chordata</taxon>
        <taxon>Craniata</taxon>
        <taxon>Vertebrata</taxon>
        <taxon>Euteleostomi</taxon>
        <taxon>Actinopterygii</taxon>
        <taxon>Neopterygii</taxon>
        <taxon>Teleostei</taxon>
        <taxon>Neoteleostei</taxon>
        <taxon>Acanthomorphata</taxon>
        <taxon>Ovalentaria</taxon>
        <taxon>Atherinomorphae</taxon>
        <taxon>Beloniformes</taxon>
        <taxon>Adrianichthyidae</taxon>
        <taxon>Oryziinae</taxon>
        <taxon>Oryzias</taxon>
    </lineage>
</organism>
<keyword evidence="5" id="KW-0165">Cleavage on pair of basic residues</keyword>
<keyword evidence="6" id="KW-0372">Hormone</keyword>
<keyword evidence="12" id="KW-0812">Transmembrane</keyword>
<dbReference type="SMART" id="SM00183">
    <property type="entry name" value="NAT_PEP"/>
    <property type="match status" value="1"/>
</dbReference>
<dbReference type="PANTHER" id="PTHR12167">
    <property type="entry name" value="C-TYPE NATRIURETIC PEPTIDE"/>
    <property type="match status" value="1"/>
</dbReference>
<evidence type="ECO:0000256" key="3">
    <source>
        <dbReference type="ARBA" id="ARBA00009041"/>
    </source>
</evidence>
<evidence type="ECO:0000313" key="13">
    <source>
        <dbReference type="EMBL" id="RVE62741.1"/>
    </source>
</evidence>
<evidence type="ECO:0000256" key="12">
    <source>
        <dbReference type="SAM" id="Phobius"/>
    </source>
</evidence>
<dbReference type="PANTHER" id="PTHR12167:SF4">
    <property type="entry name" value="NATRIURETIC PEPTIDE C-LIKE PROTEIN"/>
    <property type="match status" value="1"/>
</dbReference>
<evidence type="ECO:0000256" key="6">
    <source>
        <dbReference type="ARBA" id="ARBA00022702"/>
    </source>
</evidence>
<dbReference type="InterPro" id="IPR030480">
    <property type="entry name" value="Natr_peptide_CS"/>
</dbReference>
<evidence type="ECO:0000256" key="10">
    <source>
        <dbReference type="RuleBase" id="RU003686"/>
    </source>
</evidence>
<feature type="compositionally biased region" description="Basic residues" evidence="11">
    <location>
        <begin position="26"/>
        <end position="35"/>
    </location>
</feature>
<evidence type="ECO:0000256" key="9">
    <source>
        <dbReference type="ARBA" id="ARBA00023157"/>
    </source>
</evidence>
<dbReference type="InterPro" id="IPR000663">
    <property type="entry name" value="Natr_peptide"/>
</dbReference>
<keyword evidence="12" id="KW-0472">Membrane</keyword>
<evidence type="ECO:0000256" key="11">
    <source>
        <dbReference type="SAM" id="MobiDB-lite"/>
    </source>
</evidence>
<reference evidence="13 14" key="1">
    <citation type="submission" date="2018-11" db="EMBL/GenBank/DDBJ databases">
        <authorList>
            <person name="Lopez-Roques C."/>
            <person name="Donnadieu C."/>
            <person name="Bouchez O."/>
            <person name="Klopp C."/>
            <person name="Cabau C."/>
            <person name="Zahm M."/>
        </authorList>
    </citation>
    <scope>NUCLEOTIDE SEQUENCE [LARGE SCALE GENOMIC DNA]</scope>
    <source>
        <strain evidence="13">RS831</strain>
        <tissue evidence="13">Whole body</tissue>
    </source>
</reference>
<keyword evidence="14" id="KW-1185">Reference proteome</keyword>
<evidence type="ECO:0000256" key="8">
    <source>
        <dbReference type="ARBA" id="ARBA00022858"/>
    </source>
</evidence>
<dbReference type="GO" id="GO:0005576">
    <property type="term" value="C:extracellular region"/>
    <property type="evidence" value="ECO:0007669"/>
    <property type="project" value="UniProtKB-SubCell"/>
</dbReference>
<comment type="function">
    <text evidence="1">Exhibits natriuretic and vasodepressant activity. Has cGMP-stimulating activity. May help to regulate body fluid homeostasis in a variety of aquatic environments.</text>
</comment>
<comment type="similarity">
    <text evidence="3 10">Belongs to the natriuretic peptide family.</text>
</comment>
<accession>A0A437CJD4</accession>
<gene>
    <name evidence="13" type="ORF">OJAV_G00161120</name>
</gene>
<sequence>MPQQNRLVQKRQTQESKKAVLPIPPRGKRRGGASQRRKSFCAPYPLVSTAMLCPVLLCATLLLLTPFEVTEARALHPSTDAVQFVEQFLDRYNDLLTLDDLENMLNSQPEEQSTLSSGVKAAEYPKWADLQTQPETPWFRLLKGALTNQKRAEPDRSRRGWNRGCFGLKLDRIGSMSGLGC</sequence>
<dbReference type="GO" id="GO:0007168">
    <property type="term" value="P:receptor guanylyl cyclase signaling pathway"/>
    <property type="evidence" value="ECO:0007669"/>
    <property type="project" value="TreeGrafter"/>
</dbReference>
<dbReference type="OrthoDB" id="9387790at2759"/>
<dbReference type="GO" id="GO:0005179">
    <property type="term" value="F:hormone activity"/>
    <property type="evidence" value="ECO:0007669"/>
    <property type="project" value="UniProtKB-KW"/>
</dbReference>
<dbReference type="PRINTS" id="PR00713">
    <property type="entry name" value="CNATPEPTIDE"/>
</dbReference>
<evidence type="ECO:0000313" key="14">
    <source>
        <dbReference type="Proteomes" id="UP000283210"/>
    </source>
</evidence>
<comment type="subcellular location">
    <subcellularLocation>
        <location evidence="2 10">Secreted</location>
    </subcellularLocation>
</comment>
<feature type="transmembrane region" description="Helical" evidence="12">
    <location>
        <begin position="44"/>
        <end position="64"/>
    </location>
</feature>
<dbReference type="AlphaFoldDB" id="A0A437CJD4"/>
<protein>
    <recommendedName>
        <fullName evidence="15">C-type natriuretic peptide 1</fullName>
    </recommendedName>
</protein>
<dbReference type="Pfam" id="PF00212">
    <property type="entry name" value="ANP"/>
    <property type="match status" value="1"/>
</dbReference>
<dbReference type="InterPro" id="IPR002406">
    <property type="entry name" value="C_natriurtcpep"/>
</dbReference>
<feature type="compositionally biased region" description="Polar residues" evidence="11">
    <location>
        <begin position="1"/>
        <end position="11"/>
    </location>
</feature>
<keyword evidence="8 10" id="KW-0838">Vasoactive</keyword>
<evidence type="ECO:0000256" key="2">
    <source>
        <dbReference type="ARBA" id="ARBA00004613"/>
    </source>
</evidence>
<evidence type="ECO:0000256" key="7">
    <source>
        <dbReference type="ARBA" id="ARBA00022729"/>
    </source>
</evidence>
<reference evidence="13 14" key="2">
    <citation type="submission" date="2019-01" db="EMBL/GenBank/DDBJ databases">
        <title>A chromosome length genome reference of the Java medaka (oryzias javanicus).</title>
        <authorList>
            <person name="Herpin A."/>
            <person name="Takehana Y."/>
            <person name="Naruse K."/>
            <person name="Ansai S."/>
            <person name="Kawaguchi M."/>
        </authorList>
    </citation>
    <scope>NUCLEOTIDE SEQUENCE [LARGE SCALE GENOMIC DNA]</scope>
    <source>
        <strain evidence="13">RS831</strain>
        <tissue evidence="13">Whole body</tissue>
    </source>
</reference>
<keyword evidence="7" id="KW-0732">Signal</keyword>
<proteinExistence type="inferred from homology"/>
<feature type="region of interest" description="Disordered" evidence="11">
    <location>
        <begin position="1"/>
        <end position="35"/>
    </location>
</feature>